<keyword evidence="2" id="KW-1185">Reference proteome</keyword>
<dbReference type="Proteomes" id="UP000216752">
    <property type="component" value="Chromosome"/>
</dbReference>
<protein>
    <recommendedName>
        <fullName evidence="3">DUF2971 domain-containing protein</fullName>
    </recommendedName>
</protein>
<name>A0ABZ3ILK0_9FIRM</name>
<accession>A0ABZ3ILK0</accession>
<evidence type="ECO:0000313" key="1">
    <source>
        <dbReference type="EMBL" id="XFO66547.1"/>
    </source>
</evidence>
<sequence>MLYKYLAPDRVDVLRNCMVRYTQPEAFNDPFEVKPYIAKITENEHATFRKFEELIPKVLREYYDLQPRQLQDQIPFDVFYEKVREELGVAFKKAFYQMEEWVTPMVRRMCPDKFSDMLGIFSLTETPDNLLMWAHYAASHEGFVVGFDSTHPHFDKKGTEDELGYLRKVEYRENRPASTVTALTGTDVFLVKSTQWSYEQEWRIIRPLQDNSKMVQNQPYPIYLFQFPAAAIKEVIIGCKMPQNKRQEILAVLTSDSFRHVQIRQAEPDETEFKLKLVSVAR</sequence>
<dbReference type="EMBL" id="CP155573">
    <property type="protein sequence ID" value="XFO66547.1"/>
    <property type="molecule type" value="Genomic_DNA"/>
</dbReference>
<dbReference type="Pfam" id="PF11185">
    <property type="entry name" value="DUF2971"/>
    <property type="match status" value="1"/>
</dbReference>
<evidence type="ECO:0008006" key="3">
    <source>
        <dbReference type="Google" id="ProtNLM"/>
    </source>
</evidence>
<proteinExistence type="predicted"/>
<evidence type="ECO:0000313" key="2">
    <source>
        <dbReference type="Proteomes" id="UP000216752"/>
    </source>
</evidence>
<organism evidence="1 2">
    <name type="scientific">Sporomusa silvacetica DSM 10669</name>
    <dbReference type="NCBI Taxonomy" id="1123289"/>
    <lineage>
        <taxon>Bacteria</taxon>
        <taxon>Bacillati</taxon>
        <taxon>Bacillota</taxon>
        <taxon>Negativicutes</taxon>
        <taxon>Selenomonadales</taxon>
        <taxon>Sporomusaceae</taxon>
        <taxon>Sporomusa</taxon>
    </lineage>
</organism>
<dbReference type="InterPro" id="IPR021352">
    <property type="entry name" value="DUF2971"/>
</dbReference>
<gene>
    <name evidence="1" type="ORF">SPSIL_027010</name>
</gene>
<reference evidence="1" key="1">
    <citation type="submission" date="2024-05" db="EMBL/GenBank/DDBJ databases">
        <title>Isolation and characterization of Sporomusa carbonis sp. nov., a carboxydotrophic hydrogenogen in the genus of Sporomusa isolated from a charcoal burning pile.</title>
        <authorList>
            <person name="Boeer T."/>
            <person name="Rosenbaum F."/>
            <person name="Eysell L."/>
            <person name="Mueller V."/>
            <person name="Daniel R."/>
            <person name="Poehlein A."/>
        </authorList>
    </citation>
    <scope>NUCLEOTIDE SEQUENCE [LARGE SCALE GENOMIC DNA]</scope>
    <source>
        <strain evidence="1">DSM 10669</strain>
    </source>
</reference>